<dbReference type="PANTHER" id="PTHR33678:SF1">
    <property type="entry name" value="BLL1576 PROTEIN"/>
    <property type="match status" value="1"/>
</dbReference>
<dbReference type="Proteomes" id="UP001626536">
    <property type="component" value="Plasmid pRX1"/>
</dbReference>
<evidence type="ECO:0000313" key="3">
    <source>
        <dbReference type="EMBL" id="WOJ91646.1"/>
    </source>
</evidence>
<evidence type="ECO:0000313" key="4">
    <source>
        <dbReference type="Proteomes" id="UP001626536"/>
    </source>
</evidence>
<evidence type="ECO:0000259" key="2">
    <source>
        <dbReference type="Pfam" id="PF13817"/>
    </source>
</evidence>
<accession>A0ABZ0HXI4</accession>
<sequence>MATKSPAATQALEIIAQLFAIESEISGKTPSERLEARQRPSASILAELKAFLDATLEEISGKSDFAAAIRYATSRRTALTRYADDGRLEMSKNAAERAIRPLALGRTNYLFVDLDEGRRRAAIMYTTIETARLNDIDPEAWLADVIARIAD</sequence>
<dbReference type="Pfam" id="PF03050">
    <property type="entry name" value="DDE_Tnp_IS66"/>
    <property type="match status" value="1"/>
</dbReference>
<feature type="domain" description="Transposase IS66 central" evidence="1">
    <location>
        <begin position="3"/>
        <end position="118"/>
    </location>
</feature>
<dbReference type="InterPro" id="IPR004291">
    <property type="entry name" value="Transposase_IS66_central"/>
</dbReference>
<keyword evidence="3" id="KW-0614">Plasmid</keyword>
<dbReference type="InterPro" id="IPR039552">
    <property type="entry name" value="IS66_C"/>
</dbReference>
<evidence type="ECO:0000259" key="1">
    <source>
        <dbReference type="Pfam" id="PF03050"/>
    </source>
</evidence>
<dbReference type="RefSeq" id="WP_318655074.1">
    <property type="nucleotide sequence ID" value="NZ_CP136863.1"/>
</dbReference>
<dbReference type="EMBL" id="CP136863">
    <property type="protein sequence ID" value="WOJ91646.1"/>
    <property type="molecule type" value="Genomic_DNA"/>
</dbReference>
<dbReference type="Pfam" id="PF13817">
    <property type="entry name" value="DDE_Tnp_IS66_C"/>
    <property type="match status" value="1"/>
</dbReference>
<geneLocation type="plasmid" evidence="3 4">
    <name>pRX1</name>
</geneLocation>
<dbReference type="PANTHER" id="PTHR33678">
    <property type="entry name" value="BLL1576 PROTEIN"/>
    <property type="match status" value="1"/>
</dbReference>
<proteinExistence type="predicted"/>
<feature type="domain" description="Transposase IS66 C-terminal" evidence="2">
    <location>
        <begin position="128"/>
        <end position="151"/>
    </location>
</feature>
<name>A0ABZ0HXI4_9HYPH</name>
<keyword evidence="4" id="KW-1185">Reference proteome</keyword>
<gene>
    <name evidence="3" type="ORF">RZS28_19525</name>
</gene>
<organism evidence="3 4">
    <name type="scientific">Methylocapsa polymorpha</name>
    <dbReference type="NCBI Taxonomy" id="3080828"/>
    <lineage>
        <taxon>Bacteria</taxon>
        <taxon>Pseudomonadati</taxon>
        <taxon>Pseudomonadota</taxon>
        <taxon>Alphaproteobacteria</taxon>
        <taxon>Hyphomicrobiales</taxon>
        <taxon>Beijerinckiaceae</taxon>
        <taxon>Methylocapsa</taxon>
    </lineage>
</organism>
<reference evidence="3 4" key="1">
    <citation type="submission" date="2023-10" db="EMBL/GenBank/DDBJ databases">
        <title>Novel methanotroph of the genus Methylocapsa from a subarctic wetland.</title>
        <authorList>
            <person name="Belova S.E."/>
            <person name="Oshkin I.Y."/>
            <person name="Miroshnikov K."/>
            <person name="Dedysh S.N."/>
        </authorList>
    </citation>
    <scope>NUCLEOTIDE SEQUENCE [LARGE SCALE GENOMIC DNA]</scope>
    <source>
        <strain evidence="3 4">RX1</strain>
        <plasmid evidence="3 4">pRX1</plasmid>
    </source>
</reference>
<dbReference type="InterPro" id="IPR052344">
    <property type="entry name" value="Transposase-related"/>
</dbReference>
<protein>
    <submittedName>
        <fullName evidence="3">Transposase</fullName>
    </submittedName>
</protein>